<evidence type="ECO:0000256" key="2">
    <source>
        <dbReference type="ARBA" id="ARBA00022525"/>
    </source>
</evidence>
<protein>
    <recommendedName>
        <fullName evidence="5">C1q domain-containing protein</fullName>
    </recommendedName>
</protein>
<keyword evidence="2" id="KW-0964">Secreted</keyword>
<accession>A0A2T7PXC7</accession>
<feature type="signal peptide" evidence="4">
    <location>
        <begin position="1"/>
        <end position="18"/>
    </location>
</feature>
<proteinExistence type="predicted"/>
<evidence type="ECO:0000259" key="5">
    <source>
        <dbReference type="PROSITE" id="PS50871"/>
    </source>
</evidence>
<dbReference type="InterPro" id="IPR050822">
    <property type="entry name" value="Cerebellin_Synaptic_Org"/>
</dbReference>
<dbReference type="SUPFAM" id="SSF49842">
    <property type="entry name" value="TNF-like"/>
    <property type="match status" value="1"/>
</dbReference>
<dbReference type="PROSITE" id="PS50871">
    <property type="entry name" value="C1Q"/>
    <property type="match status" value="1"/>
</dbReference>
<gene>
    <name evidence="6" type="ORF">C0Q70_00660</name>
</gene>
<evidence type="ECO:0000256" key="4">
    <source>
        <dbReference type="SAM" id="SignalP"/>
    </source>
</evidence>
<dbReference type="InterPro" id="IPR008983">
    <property type="entry name" value="Tumour_necrosis_fac-like_dom"/>
</dbReference>
<feature type="domain" description="C1q" evidence="5">
    <location>
        <begin position="54"/>
        <end position="123"/>
    </location>
</feature>
<evidence type="ECO:0000256" key="3">
    <source>
        <dbReference type="ARBA" id="ARBA00022729"/>
    </source>
</evidence>
<dbReference type="Pfam" id="PF00386">
    <property type="entry name" value="C1q"/>
    <property type="match status" value="1"/>
</dbReference>
<comment type="subcellular location">
    <subcellularLocation>
        <location evidence="1">Secreted</location>
    </subcellularLocation>
</comment>
<comment type="caution">
    <text evidence="6">The sequence shown here is derived from an EMBL/GenBank/DDBJ whole genome shotgun (WGS) entry which is preliminary data.</text>
</comment>
<evidence type="ECO:0000313" key="6">
    <source>
        <dbReference type="EMBL" id="PVD38050.1"/>
    </source>
</evidence>
<dbReference type="EMBL" id="PZQS01000001">
    <property type="protein sequence ID" value="PVD38050.1"/>
    <property type="molecule type" value="Genomic_DNA"/>
</dbReference>
<feature type="chain" id="PRO_5015575578" description="C1q domain-containing protein" evidence="4">
    <location>
        <begin position="19"/>
        <end position="123"/>
    </location>
</feature>
<name>A0A2T7PXC7_POMCA</name>
<dbReference type="PANTHER" id="PTHR22923">
    <property type="entry name" value="CEREBELLIN-RELATED"/>
    <property type="match status" value="1"/>
</dbReference>
<evidence type="ECO:0000256" key="1">
    <source>
        <dbReference type="ARBA" id="ARBA00004613"/>
    </source>
</evidence>
<dbReference type="OrthoDB" id="6159998at2759"/>
<dbReference type="AlphaFoldDB" id="A0A2T7PXC7"/>
<dbReference type="GO" id="GO:0005576">
    <property type="term" value="C:extracellular region"/>
    <property type="evidence" value="ECO:0007669"/>
    <property type="project" value="UniProtKB-SubCell"/>
</dbReference>
<evidence type="ECO:0000313" key="7">
    <source>
        <dbReference type="Proteomes" id="UP000245119"/>
    </source>
</evidence>
<keyword evidence="7" id="KW-1185">Reference proteome</keyword>
<dbReference type="Proteomes" id="UP000245119">
    <property type="component" value="Linkage Group LG1"/>
</dbReference>
<reference evidence="6 7" key="1">
    <citation type="submission" date="2018-04" db="EMBL/GenBank/DDBJ databases">
        <title>The genome of golden apple snail Pomacea canaliculata provides insight into stress tolerance and invasive adaptation.</title>
        <authorList>
            <person name="Liu C."/>
            <person name="Liu B."/>
            <person name="Ren Y."/>
            <person name="Zhang Y."/>
            <person name="Wang H."/>
            <person name="Li S."/>
            <person name="Jiang F."/>
            <person name="Yin L."/>
            <person name="Zhang G."/>
            <person name="Qian W."/>
            <person name="Fan W."/>
        </authorList>
    </citation>
    <scope>NUCLEOTIDE SEQUENCE [LARGE SCALE GENOMIC DNA]</scope>
    <source>
        <strain evidence="6">SZHN2017</strain>
        <tissue evidence="6">Muscle</tissue>
    </source>
</reference>
<dbReference type="Gene3D" id="2.60.120.40">
    <property type="match status" value="1"/>
</dbReference>
<dbReference type="PANTHER" id="PTHR22923:SF116">
    <property type="entry name" value="C1Q DOMAIN-CONTAINING PROTEIN"/>
    <property type="match status" value="1"/>
</dbReference>
<keyword evidence="3 4" id="KW-0732">Signal</keyword>
<sequence>MKLLLLVVTFCFTALVTCTIQNPFVGRKTRLAAVEEQIQILQAKVYALEKKRPSKSTQVAFTVRFNADDPWRGLPMGQNQILRFDLVVTNIGAGYNAHTGIFTAPVSGVYSHISVHHGDQRSR</sequence>
<organism evidence="6 7">
    <name type="scientific">Pomacea canaliculata</name>
    <name type="common">Golden apple snail</name>
    <dbReference type="NCBI Taxonomy" id="400727"/>
    <lineage>
        <taxon>Eukaryota</taxon>
        <taxon>Metazoa</taxon>
        <taxon>Spiralia</taxon>
        <taxon>Lophotrochozoa</taxon>
        <taxon>Mollusca</taxon>
        <taxon>Gastropoda</taxon>
        <taxon>Caenogastropoda</taxon>
        <taxon>Architaenioglossa</taxon>
        <taxon>Ampullarioidea</taxon>
        <taxon>Ampullariidae</taxon>
        <taxon>Pomacea</taxon>
    </lineage>
</organism>
<dbReference type="InterPro" id="IPR001073">
    <property type="entry name" value="C1q_dom"/>
</dbReference>